<feature type="transmembrane region" description="Helical" evidence="1">
    <location>
        <begin position="6"/>
        <end position="29"/>
    </location>
</feature>
<keyword evidence="1" id="KW-1133">Transmembrane helix</keyword>
<evidence type="ECO:0000256" key="1">
    <source>
        <dbReference type="SAM" id="Phobius"/>
    </source>
</evidence>
<sequence>AVHVVSIRNMIHFACITIVLSPLCGYSFVIGSRANRRVS</sequence>
<proteinExistence type="predicted"/>
<protein>
    <submittedName>
        <fullName evidence="2">Uncharacterized protein</fullName>
    </submittedName>
</protein>
<keyword evidence="1" id="KW-0472">Membrane</keyword>
<name>A0A383D743_9ZZZZ</name>
<accession>A0A383D743</accession>
<dbReference type="AlphaFoldDB" id="A0A383D743"/>
<keyword evidence="1" id="KW-0812">Transmembrane</keyword>
<reference evidence="2" key="1">
    <citation type="submission" date="2018-05" db="EMBL/GenBank/DDBJ databases">
        <authorList>
            <person name="Lanie J.A."/>
            <person name="Ng W.-L."/>
            <person name="Kazmierczak K.M."/>
            <person name="Andrzejewski T.M."/>
            <person name="Davidsen T.M."/>
            <person name="Wayne K.J."/>
            <person name="Tettelin H."/>
            <person name="Glass J.I."/>
            <person name="Rusch D."/>
            <person name="Podicherti R."/>
            <person name="Tsui H.-C.T."/>
            <person name="Winkler M.E."/>
        </authorList>
    </citation>
    <scope>NUCLEOTIDE SEQUENCE</scope>
</reference>
<organism evidence="2">
    <name type="scientific">marine metagenome</name>
    <dbReference type="NCBI Taxonomy" id="408172"/>
    <lineage>
        <taxon>unclassified sequences</taxon>
        <taxon>metagenomes</taxon>
        <taxon>ecological metagenomes</taxon>
    </lineage>
</organism>
<evidence type="ECO:0000313" key="2">
    <source>
        <dbReference type="EMBL" id="SVE40346.1"/>
    </source>
</evidence>
<dbReference type="EMBL" id="UINC01214903">
    <property type="protein sequence ID" value="SVE40346.1"/>
    <property type="molecule type" value="Genomic_DNA"/>
</dbReference>
<feature type="non-terminal residue" evidence="2">
    <location>
        <position position="1"/>
    </location>
</feature>
<gene>
    <name evidence="2" type="ORF">METZ01_LOCUS493200</name>
</gene>